<sequence>MAAQNSAGIQTLLEAEKEAQKIVQKAREYRTKRVKDARSEAQKEIEEYRDQKESEFKEFEKQHTSGNQKAEEDAEKDTQQKLDEIKQIGQKTGPKVVDDLIKAVMTVDPQVPDRAEQPSV</sequence>
<dbReference type="EMBL" id="CAVMBE010000001">
    <property type="protein sequence ID" value="CAK3752659.1"/>
    <property type="molecule type" value="Genomic_DNA"/>
</dbReference>
<evidence type="ECO:0000313" key="7">
    <source>
        <dbReference type="EMBL" id="CAK3752659.1"/>
    </source>
</evidence>
<name>A0AAI8W165_9PEZI</name>
<dbReference type="GO" id="GO:0000221">
    <property type="term" value="C:vacuolar proton-transporting V-type ATPase, V1 domain"/>
    <property type="evidence" value="ECO:0007669"/>
    <property type="project" value="TreeGrafter"/>
</dbReference>
<comment type="function">
    <text evidence="5">Subunit of the V1 complex of vacuolar(H+)-ATPase (V-ATPase), a multisubunit enzyme composed of a peripheral complex (V1) that hydrolyzes ATP and a membrane integral complex (V0) that translocates protons. V-ATPase is responsible for acidifying and maintaining the pH of intracellular compartments and in some cell types, is targeted to the plasma membrane, where it is responsible for acidifying the extracellular environment.</text>
</comment>
<dbReference type="Proteomes" id="UP001296104">
    <property type="component" value="Unassembled WGS sequence"/>
</dbReference>
<accession>A0AAI8W165</accession>
<comment type="subunit">
    <text evidence="5">V-ATPase is a heteromultimeric enzyme made up of two complexes: the ATP-hydrolytic V1 complex and the proton translocation V0 complex.</text>
</comment>
<dbReference type="Pfam" id="PF03179">
    <property type="entry name" value="V-ATPase_G"/>
    <property type="match status" value="1"/>
</dbReference>
<feature type="compositionally biased region" description="Basic and acidic residues" evidence="6">
    <location>
        <begin position="76"/>
        <end position="86"/>
    </location>
</feature>
<feature type="compositionally biased region" description="Basic and acidic residues" evidence="6">
    <location>
        <begin position="24"/>
        <end position="63"/>
    </location>
</feature>
<evidence type="ECO:0000256" key="5">
    <source>
        <dbReference type="RuleBase" id="RU364019"/>
    </source>
</evidence>
<dbReference type="GO" id="GO:0046961">
    <property type="term" value="F:proton-transporting ATPase activity, rotational mechanism"/>
    <property type="evidence" value="ECO:0007669"/>
    <property type="project" value="InterPro"/>
</dbReference>
<dbReference type="SUPFAM" id="SSF81573">
    <property type="entry name" value="F1F0 ATP synthase subunit B, membrane domain"/>
    <property type="match status" value="1"/>
</dbReference>
<dbReference type="PANTHER" id="PTHR12713:SF11">
    <property type="entry name" value="V-TYPE PROTON ATPASE SUBUNIT G"/>
    <property type="match status" value="1"/>
</dbReference>
<evidence type="ECO:0000256" key="3">
    <source>
        <dbReference type="ARBA" id="ARBA00022781"/>
    </source>
</evidence>
<comment type="caution">
    <text evidence="7">The sequence shown here is derived from an EMBL/GenBank/DDBJ whole genome shotgun (WGS) entry which is preliminary data.</text>
</comment>
<protein>
    <recommendedName>
        <fullName evidence="5">V-type proton ATPase subunit G</fullName>
    </recommendedName>
</protein>
<keyword evidence="4 5" id="KW-0406">Ion transport</keyword>
<dbReference type="InterPro" id="IPR005124">
    <property type="entry name" value="V-ATPase_G"/>
</dbReference>
<dbReference type="NCBIfam" id="TIGR01147">
    <property type="entry name" value="V_ATP_synt_G"/>
    <property type="match status" value="1"/>
</dbReference>
<dbReference type="GO" id="GO:0016887">
    <property type="term" value="F:ATP hydrolysis activity"/>
    <property type="evidence" value="ECO:0007669"/>
    <property type="project" value="TreeGrafter"/>
</dbReference>
<evidence type="ECO:0000313" key="8">
    <source>
        <dbReference type="Proteomes" id="UP001296104"/>
    </source>
</evidence>
<proteinExistence type="inferred from homology"/>
<dbReference type="PANTHER" id="PTHR12713">
    <property type="entry name" value="VACUOLAR ATP SYNTHASE SUBUNIT G"/>
    <property type="match status" value="1"/>
</dbReference>
<feature type="region of interest" description="Disordered" evidence="6">
    <location>
        <begin position="24"/>
        <end position="90"/>
    </location>
</feature>
<dbReference type="FunFam" id="1.20.5.2950:FF:000001">
    <property type="entry name" value="V-type proton ATPase subunit G"/>
    <property type="match status" value="1"/>
</dbReference>
<keyword evidence="3 5" id="KW-0375">Hydrogen ion transport</keyword>
<evidence type="ECO:0000256" key="6">
    <source>
        <dbReference type="SAM" id="MobiDB-lite"/>
    </source>
</evidence>
<evidence type="ECO:0000256" key="2">
    <source>
        <dbReference type="ARBA" id="ARBA00022448"/>
    </source>
</evidence>
<dbReference type="Gene3D" id="1.20.5.2950">
    <property type="match status" value="1"/>
</dbReference>
<comment type="similarity">
    <text evidence="1 5">Belongs to the V-ATPase G subunit family.</text>
</comment>
<evidence type="ECO:0000256" key="1">
    <source>
        <dbReference type="ARBA" id="ARBA00010066"/>
    </source>
</evidence>
<reference evidence="7" key="1">
    <citation type="submission" date="2023-11" db="EMBL/GenBank/DDBJ databases">
        <authorList>
            <person name="Alioto T."/>
            <person name="Alioto T."/>
            <person name="Gomez Garrido J."/>
        </authorList>
    </citation>
    <scope>NUCLEOTIDE SEQUENCE</scope>
</reference>
<keyword evidence="2 5" id="KW-0813">Transport</keyword>
<keyword evidence="8" id="KW-1185">Reference proteome</keyword>
<organism evidence="7 8">
    <name type="scientific">Lecanosticta acicola</name>
    <dbReference type="NCBI Taxonomy" id="111012"/>
    <lineage>
        <taxon>Eukaryota</taxon>
        <taxon>Fungi</taxon>
        <taxon>Dikarya</taxon>
        <taxon>Ascomycota</taxon>
        <taxon>Pezizomycotina</taxon>
        <taxon>Dothideomycetes</taxon>
        <taxon>Dothideomycetidae</taxon>
        <taxon>Mycosphaerellales</taxon>
        <taxon>Mycosphaerellaceae</taxon>
        <taxon>Lecanosticta</taxon>
    </lineage>
</organism>
<dbReference type="FunFam" id="1.20.5.620:FF:000004">
    <property type="entry name" value="V-type proton ATPase subunit G"/>
    <property type="match status" value="1"/>
</dbReference>
<dbReference type="AlphaFoldDB" id="A0AAI8W165"/>
<dbReference type="InterPro" id="IPR028987">
    <property type="entry name" value="ATP_synth_B-like_membr_sf"/>
</dbReference>
<gene>
    <name evidence="7" type="ORF">LECACI_7A000197</name>
</gene>
<evidence type="ECO:0000256" key="4">
    <source>
        <dbReference type="ARBA" id="ARBA00023065"/>
    </source>
</evidence>